<dbReference type="InterPro" id="IPR018677">
    <property type="entry name" value="DUF2157"/>
</dbReference>
<feature type="transmembrane region" description="Helical" evidence="1">
    <location>
        <begin position="278"/>
        <end position="295"/>
    </location>
</feature>
<evidence type="ECO:0000256" key="1">
    <source>
        <dbReference type="SAM" id="Phobius"/>
    </source>
</evidence>
<name>A0A840NEA8_9PSEU</name>
<dbReference type="RefSeq" id="WP_184478227.1">
    <property type="nucleotide sequence ID" value="NZ_JACHIV010000001.1"/>
</dbReference>
<dbReference type="EMBL" id="JACHIV010000001">
    <property type="protein sequence ID" value="MBB5068558.1"/>
    <property type="molecule type" value="Genomic_DNA"/>
</dbReference>
<organism evidence="3 4">
    <name type="scientific">Saccharopolyspora gloriosae</name>
    <dbReference type="NCBI Taxonomy" id="455344"/>
    <lineage>
        <taxon>Bacteria</taxon>
        <taxon>Bacillati</taxon>
        <taxon>Actinomycetota</taxon>
        <taxon>Actinomycetes</taxon>
        <taxon>Pseudonocardiales</taxon>
        <taxon>Pseudonocardiaceae</taxon>
        <taxon>Saccharopolyspora</taxon>
    </lineage>
</organism>
<keyword evidence="4" id="KW-1185">Reference proteome</keyword>
<feature type="transmembrane region" description="Helical" evidence="1">
    <location>
        <begin position="76"/>
        <end position="97"/>
    </location>
</feature>
<feature type="transmembrane region" description="Helical" evidence="1">
    <location>
        <begin position="254"/>
        <end position="271"/>
    </location>
</feature>
<feature type="domain" description="DUF2157" evidence="2">
    <location>
        <begin position="15"/>
        <end position="160"/>
    </location>
</feature>
<dbReference type="Proteomes" id="UP000580474">
    <property type="component" value="Unassembled WGS sequence"/>
</dbReference>
<keyword evidence="1" id="KW-1133">Transmembrane helix</keyword>
<dbReference type="Pfam" id="PF09925">
    <property type="entry name" value="DUF2157"/>
    <property type="match status" value="1"/>
</dbReference>
<evidence type="ECO:0000259" key="2">
    <source>
        <dbReference type="Pfam" id="PF09925"/>
    </source>
</evidence>
<feature type="transmembrane region" description="Helical" evidence="1">
    <location>
        <begin position="117"/>
        <end position="137"/>
    </location>
</feature>
<keyword evidence="1" id="KW-0472">Membrane</keyword>
<proteinExistence type="predicted"/>
<evidence type="ECO:0000313" key="3">
    <source>
        <dbReference type="EMBL" id="MBB5068558.1"/>
    </source>
</evidence>
<accession>A0A840NEA8</accession>
<feature type="transmembrane region" description="Helical" evidence="1">
    <location>
        <begin position="170"/>
        <end position="191"/>
    </location>
</feature>
<evidence type="ECO:0000313" key="4">
    <source>
        <dbReference type="Proteomes" id="UP000580474"/>
    </source>
</evidence>
<feature type="transmembrane region" description="Helical" evidence="1">
    <location>
        <begin position="231"/>
        <end position="248"/>
    </location>
</feature>
<protein>
    <recommendedName>
        <fullName evidence="2">DUF2157 domain-containing protein</fullName>
    </recommendedName>
</protein>
<gene>
    <name evidence="3" type="ORF">BJ969_001646</name>
</gene>
<feature type="transmembrane region" description="Helical" evidence="1">
    <location>
        <begin position="301"/>
        <end position="323"/>
    </location>
</feature>
<dbReference type="AlphaFoldDB" id="A0A840NEA8"/>
<feature type="transmembrane region" description="Helical" evidence="1">
    <location>
        <begin position="49"/>
        <end position="70"/>
    </location>
</feature>
<keyword evidence="1" id="KW-0812">Transmembrane</keyword>
<feature type="transmembrane region" description="Helical" evidence="1">
    <location>
        <begin position="197"/>
        <end position="216"/>
    </location>
</feature>
<reference evidence="3 4" key="1">
    <citation type="submission" date="2020-08" db="EMBL/GenBank/DDBJ databases">
        <title>Sequencing the genomes of 1000 actinobacteria strains.</title>
        <authorList>
            <person name="Klenk H.-P."/>
        </authorList>
    </citation>
    <scope>NUCLEOTIDE SEQUENCE [LARGE SCALE GENOMIC DNA]</scope>
    <source>
        <strain evidence="3 4">DSM 45582</strain>
    </source>
</reference>
<sequence length="330" mass="33755">MSAELPPRQRRALERLVERGTLTTEQSEAVAAELSADTAPQRPGGLWEVLGYAGGALVLGGASLLLGMSWEDLSRTARVGMLAAATALLVAAGIFIARSPRGVRALAVTEPSRRSRIVAVLFALASGTTAMAVGSGLDHLDSLNVAMVATGAGLLVAAVACAALPSVPGLLATGGFAYGFVLSLPGDWIGGEQIPEMVLLIALGAAWAALSAGGILERPARDRAGRIRREVGFGIGAATALSGAQWTVIGHQSWSYATTFVLAVLCFAAFLRLRSTVLLVFGVLGVTVAVPEALYDWTGGALGGPLIVLLVGAVLLTTGGLGLRLRNRLG</sequence>
<feature type="transmembrane region" description="Helical" evidence="1">
    <location>
        <begin position="143"/>
        <end position="163"/>
    </location>
</feature>
<comment type="caution">
    <text evidence="3">The sequence shown here is derived from an EMBL/GenBank/DDBJ whole genome shotgun (WGS) entry which is preliminary data.</text>
</comment>